<dbReference type="Proteomes" id="UP001374584">
    <property type="component" value="Unassembled WGS sequence"/>
</dbReference>
<organism evidence="1 2">
    <name type="scientific">Phaseolus coccineus</name>
    <name type="common">Scarlet runner bean</name>
    <name type="synonym">Phaseolus multiflorus</name>
    <dbReference type="NCBI Taxonomy" id="3886"/>
    <lineage>
        <taxon>Eukaryota</taxon>
        <taxon>Viridiplantae</taxon>
        <taxon>Streptophyta</taxon>
        <taxon>Embryophyta</taxon>
        <taxon>Tracheophyta</taxon>
        <taxon>Spermatophyta</taxon>
        <taxon>Magnoliopsida</taxon>
        <taxon>eudicotyledons</taxon>
        <taxon>Gunneridae</taxon>
        <taxon>Pentapetalae</taxon>
        <taxon>rosids</taxon>
        <taxon>fabids</taxon>
        <taxon>Fabales</taxon>
        <taxon>Fabaceae</taxon>
        <taxon>Papilionoideae</taxon>
        <taxon>50 kb inversion clade</taxon>
        <taxon>NPAAA clade</taxon>
        <taxon>indigoferoid/millettioid clade</taxon>
        <taxon>Phaseoleae</taxon>
        <taxon>Phaseolus</taxon>
    </lineage>
</organism>
<evidence type="ECO:0000313" key="1">
    <source>
        <dbReference type="EMBL" id="KAK7327236.1"/>
    </source>
</evidence>
<comment type="caution">
    <text evidence="1">The sequence shown here is derived from an EMBL/GenBank/DDBJ whole genome shotgun (WGS) entry which is preliminary data.</text>
</comment>
<reference evidence="1 2" key="1">
    <citation type="submission" date="2024-01" db="EMBL/GenBank/DDBJ databases">
        <title>The genomes of 5 underutilized Papilionoideae crops provide insights into root nodulation and disease resistanc.</title>
        <authorList>
            <person name="Jiang F."/>
        </authorList>
    </citation>
    <scope>NUCLEOTIDE SEQUENCE [LARGE SCALE GENOMIC DNA]</scope>
    <source>
        <strain evidence="1">JINMINGXINNONG_FW02</strain>
        <tissue evidence="1">Leaves</tissue>
    </source>
</reference>
<keyword evidence="2" id="KW-1185">Reference proteome</keyword>
<gene>
    <name evidence="1" type="ORF">VNO80_31601</name>
</gene>
<evidence type="ECO:0000313" key="2">
    <source>
        <dbReference type="Proteomes" id="UP001374584"/>
    </source>
</evidence>
<dbReference type="AlphaFoldDB" id="A0AAN9L1Z1"/>
<name>A0AAN9L1Z1_PHACN</name>
<sequence length="70" mass="8387">MISFPFIFKGTTYNLQPYEKLYLPKHNVIGEEKRHHETLFVIWTSNTNFASVSNNYKLFFSSYTKLYVIE</sequence>
<proteinExistence type="predicted"/>
<accession>A0AAN9L1Z1</accession>
<dbReference type="EMBL" id="JAYMYR010000017">
    <property type="protein sequence ID" value="KAK7327236.1"/>
    <property type="molecule type" value="Genomic_DNA"/>
</dbReference>
<protein>
    <submittedName>
        <fullName evidence="1">Uncharacterized protein</fullName>
    </submittedName>
</protein>